<feature type="compositionally biased region" description="Polar residues" evidence="1">
    <location>
        <begin position="234"/>
        <end position="244"/>
    </location>
</feature>
<evidence type="ECO:0000256" key="1">
    <source>
        <dbReference type="SAM" id="MobiDB-lite"/>
    </source>
</evidence>
<reference evidence="2 3" key="1">
    <citation type="journal article" date="2010" name="Nat. Biotechnol.">
        <title>Genome sequence of the model mushroom Schizophyllum commune.</title>
        <authorList>
            <person name="Ohm R.A."/>
            <person name="de Jong J.F."/>
            <person name="Lugones L.G."/>
            <person name="Aerts A."/>
            <person name="Kothe E."/>
            <person name="Stajich J.E."/>
            <person name="de Vries R.P."/>
            <person name="Record E."/>
            <person name="Levasseur A."/>
            <person name="Baker S.E."/>
            <person name="Bartholomew K.A."/>
            <person name="Coutinho P.M."/>
            <person name="Erdmann S."/>
            <person name="Fowler T.J."/>
            <person name="Gathman A.C."/>
            <person name="Lombard V."/>
            <person name="Henrissat B."/>
            <person name="Knabe N."/>
            <person name="Kuees U."/>
            <person name="Lilly W.W."/>
            <person name="Lindquist E."/>
            <person name="Lucas S."/>
            <person name="Magnuson J.K."/>
            <person name="Piumi F."/>
            <person name="Raudaskoski M."/>
            <person name="Salamov A."/>
            <person name="Schmutz J."/>
            <person name="Schwarze F.W.M.R."/>
            <person name="vanKuyk P.A."/>
            <person name="Horton J.S."/>
            <person name="Grigoriev I.V."/>
            <person name="Woesten H.A.B."/>
        </authorList>
    </citation>
    <scope>NUCLEOTIDE SEQUENCE [LARGE SCALE GENOMIC DNA]</scope>
    <source>
        <strain evidence="3">H4-8 / FGSC 9210</strain>
    </source>
</reference>
<dbReference type="EMBL" id="GL377303">
    <property type="protein sequence ID" value="EFI99925.1"/>
    <property type="molecule type" value="Genomic_DNA"/>
</dbReference>
<evidence type="ECO:0000313" key="2">
    <source>
        <dbReference type="EMBL" id="EFI99925.1"/>
    </source>
</evidence>
<organism evidence="3">
    <name type="scientific">Schizophyllum commune (strain H4-8 / FGSC 9210)</name>
    <name type="common">Split gill fungus</name>
    <dbReference type="NCBI Taxonomy" id="578458"/>
    <lineage>
        <taxon>Eukaryota</taxon>
        <taxon>Fungi</taxon>
        <taxon>Dikarya</taxon>
        <taxon>Basidiomycota</taxon>
        <taxon>Agaricomycotina</taxon>
        <taxon>Agaricomycetes</taxon>
        <taxon>Agaricomycetidae</taxon>
        <taxon>Agaricales</taxon>
        <taxon>Schizophyllaceae</taxon>
        <taxon>Schizophyllum</taxon>
    </lineage>
</organism>
<dbReference type="KEGG" id="scm:SCHCO_02608339"/>
<dbReference type="HOGENOM" id="CLU_1111894_0_0_1"/>
<feature type="region of interest" description="Disordered" evidence="1">
    <location>
        <begin position="198"/>
        <end position="250"/>
    </location>
</feature>
<dbReference type="InParanoid" id="D8PUV1"/>
<protein>
    <submittedName>
        <fullName evidence="2">Expressed protein</fullName>
    </submittedName>
</protein>
<proteinExistence type="predicted"/>
<sequence>MENPLVPNQTATRKLNVEQWLELAESLAEAENPLERALVLLGEEGAARSIDRAQRVAEYELDTLIPSLDSNGVAELAEVAESVQSAEEQAAASPEFAGVLAQAILAELSEMYTPALVAAVLEGKETGAGLVKSMHALVEEAPVESEGMLTKDAEARVRTMLREFLEQEETVAEPVEELFEAEEDVEDVDEGDWVPRAFPTAGASPAPRTPSQSWSTAGFLGARPLEQNTKEKNSAMSVLDQLSRQFGKKR</sequence>
<accession>D8PUV1</accession>
<evidence type="ECO:0000313" key="3">
    <source>
        <dbReference type="Proteomes" id="UP000007431"/>
    </source>
</evidence>
<gene>
    <name evidence="2" type="ORF">SCHCODRAFT_84365</name>
</gene>
<dbReference type="OrthoDB" id="2735536at2759"/>
<dbReference type="AlphaFoldDB" id="D8PUV1"/>
<dbReference type="Proteomes" id="UP000007431">
    <property type="component" value="Unassembled WGS sequence"/>
</dbReference>
<dbReference type="GeneID" id="9587230"/>
<dbReference type="VEuPathDB" id="FungiDB:SCHCODRAFT_02608339"/>
<keyword evidence="3" id="KW-1185">Reference proteome</keyword>
<name>D8PUV1_SCHCM</name>